<name>A0ACB8DNT8_DERSI</name>
<keyword evidence="2" id="KW-1185">Reference proteome</keyword>
<accession>A0ACB8DNT8</accession>
<organism evidence="1 2">
    <name type="scientific">Dermacentor silvarum</name>
    <name type="common">Tick</name>
    <dbReference type="NCBI Taxonomy" id="543639"/>
    <lineage>
        <taxon>Eukaryota</taxon>
        <taxon>Metazoa</taxon>
        <taxon>Ecdysozoa</taxon>
        <taxon>Arthropoda</taxon>
        <taxon>Chelicerata</taxon>
        <taxon>Arachnida</taxon>
        <taxon>Acari</taxon>
        <taxon>Parasitiformes</taxon>
        <taxon>Ixodida</taxon>
        <taxon>Ixodoidea</taxon>
        <taxon>Ixodidae</taxon>
        <taxon>Rhipicephalinae</taxon>
        <taxon>Dermacentor</taxon>
    </lineage>
</organism>
<sequence>MPNYVDVEDISPEEVTQDQGWRSAGVRRVGAKTRTADSNVPSLQPGARRGKSGSVALKSKVLRAGRMPSIPRNDIKIVIRPRGGLDISKIGAVTVADAILATAGISQEDLCQDTLCPNLQQNIMVASTPKRENASRYIRMRQILISGKVHELSAYETTPHSTCKGVIHNIPLQDGPDVIDAKIVSTNNTLALVAKRIAQTGTVIVAFDGHHVPNFVSSKPGHDTSGWIRSRCRTPTSLRSKKPSLSWADMARGGREAPRGDDLRRDSHHANELEKLRRDNEQLRKENARVKQEMSRLAAEMAEIRKLALSPSPAQPASLPVPVAMDTSEASNGSSAPKR</sequence>
<gene>
    <name evidence="1" type="ORF">HPB49_008742</name>
</gene>
<comment type="caution">
    <text evidence="1">The sequence shown here is derived from an EMBL/GenBank/DDBJ whole genome shotgun (WGS) entry which is preliminary data.</text>
</comment>
<dbReference type="EMBL" id="CM023479">
    <property type="protein sequence ID" value="KAH7974041.1"/>
    <property type="molecule type" value="Genomic_DNA"/>
</dbReference>
<dbReference type="Proteomes" id="UP000821865">
    <property type="component" value="Chromosome 10"/>
</dbReference>
<evidence type="ECO:0000313" key="1">
    <source>
        <dbReference type="EMBL" id="KAH7974041.1"/>
    </source>
</evidence>
<proteinExistence type="predicted"/>
<protein>
    <submittedName>
        <fullName evidence="1">Uncharacterized protein</fullName>
    </submittedName>
</protein>
<evidence type="ECO:0000313" key="2">
    <source>
        <dbReference type="Proteomes" id="UP000821865"/>
    </source>
</evidence>
<reference evidence="1" key="1">
    <citation type="submission" date="2020-05" db="EMBL/GenBank/DDBJ databases">
        <title>Large-scale comparative analyses of tick genomes elucidate their genetic diversity and vector capacities.</title>
        <authorList>
            <person name="Jia N."/>
            <person name="Wang J."/>
            <person name="Shi W."/>
            <person name="Du L."/>
            <person name="Sun Y."/>
            <person name="Zhan W."/>
            <person name="Jiang J."/>
            <person name="Wang Q."/>
            <person name="Zhang B."/>
            <person name="Ji P."/>
            <person name="Sakyi L.B."/>
            <person name="Cui X."/>
            <person name="Yuan T."/>
            <person name="Jiang B."/>
            <person name="Yang W."/>
            <person name="Lam T.T.-Y."/>
            <person name="Chang Q."/>
            <person name="Ding S."/>
            <person name="Wang X."/>
            <person name="Zhu J."/>
            <person name="Ruan X."/>
            <person name="Zhao L."/>
            <person name="Wei J."/>
            <person name="Que T."/>
            <person name="Du C."/>
            <person name="Cheng J."/>
            <person name="Dai P."/>
            <person name="Han X."/>
            <person name="Huang E."/>
            <person name="Gao Y."/>
            <person name="Liu J."/>
            <person name="Shao H."/>
            <person name="Ye R."/>
            <person name="Li L."/>
            <person name="Wei W."/>
            <person name="Wang X."/>
            <person name="Wang C."/>
            <person name="Yang T."/>
            <person name="Huo Q."/>
            <person name="Li W."/>
            <person name="Guo W."/>
            <person name="Chen H."/>
            <person name="Zhou L."/>
            <person name="Ni X."/>
            <person name="Tian J."/>
            <person name="Zhou Y."/>
            <person name="Sheng Y."/>
            <person name="Liu T."/>
            <person name="Pan Y."/>
            <person name="Xia L."/>
            <person name="Li J."/>
            <person name="Zhao F."/>
            <person name="Cao W."/>
        </authorList>
    </citation>
    <scope>NUCLEOTIDE SEQUENCE</scope>
    <source>
        <strain evidence="1">Dsil-2018</strain>
    </source>
</reference>